<feature type="transmembrane region" description="Helical" evidence="1">
    <location>
        <begin position="105"/>
        <end position="124"/>
    </location>
</feature>
<evidence type="ECO:0000313" key="2">
    <source>
        <dbReference type="EMBL" id="ACP20943.1"/>
    </source>
</evidence>
<gene>
    <name evidence="2" type="ordered locus">Aasi_1630</name>
</gene>
<name>C3L4M5_AMOA5</name>
<accession>C3L4M5</accession>
<keyword evidence="1" id="KW-1133">Transmembrane helix</keyword>
<dbReference type="EMBL" id="CP001102">
    <property type="protein sequence ID" value="ACP20943.1"/>
    <property type="molecule type" value="Genomic_DNA"/>
</dbReference>
<reference evidence="2 3" key="1">
    <citation type="journal article" date="2010" name="J. Bacteriol.">
        <title>The genome of the amoeba symbiont 'Candidatus Amoebophilus asiaticus' reveals common mechanisms for host cell interaction among amoeba-associated bacteria.</title>
        <authorList>
            <person name="Schmitz-Esser S."/>
            <person name="Tischler P."/>
            <person name="Arnold R."/>
            <person name="Montanaro J."/>
            <person name="Wagner M."/>
            <person name="Rattei T."/>
            <person name="Horn M."/>
        </authorList>
    </citation>
    <scope>NUCLEOTIDE SEQUENCE [LARGE SCALE GENOMIC DNA]</scope>
    <source>
        <strain evidence="2 3">5a2</strain>
    </source>
</reference>
<keyword evidence="3" id="KW-1185">Reference proteome</keyword>
<keyword evidence="1" id="KW-0812">Transmembrane</keyword>
<proteinExistence type="predicted"/>
<protein>
    <submittedName>
        <fullName evidence="2">Uncharacterized protein</fullName>
    </submittedName>
</protein>
<evidence type="ECO:0000313" key="3">
    <source>
        <dbReference type="Proteomes" id="UP000001227"/>
    </source>
</evidence>
<dbReference type="STRING" id="452471.Aasi_1630"/>
<dbReference type="Proteomes" id="UP000001227">
    <property type="component" value="Chromosome"/>
</dbReference>
<feature type="transmembrane region" description="Helical" evidence="1">
    <location>
        <begin position="166"/>
        <end position="184"/>
    </location>
</feature>
<keyword evidence="1" id="KW-0472">Membrane</keyword>
<sequence length="198" mass="22407">MRKTILYIISLCFIGAITGSNNVYARITPTLYTYNLLAVLDESAEKADKNADVTTQASDRKEKKLKTLIEGEAKRQGLMTGIMSGIIFLYSSISDLLLHPVLTIVLSTLTLGLIALGIFIIVVLRREDFSALSKLVSFGILYFLLYIDLLFIIYEQRRITMMFFRLDKDILLVVLATIVGYFVGRYSSRKVFEEKVLP</sequence>
<dbReference type="AlphaFoldDB" id="C3L4M5"/>
<organism evidence="2 3">
    <name type="scientific">Amoebophilus asiaticus (strain 5a2)</name>
    <dbReference type="NCBI Taxonomy" id="452471"/>
    <lineage>
        <taxon>Bacteria</taxon>
        <taxon>Pseudomonadati</taxon>
        <taxon>Bacteroidota</taxon>
        <taxon>Cytophagia</taxon>
        <taxon>Cytophagales</taxon>
        <taxon>Amoebophilaceae</taxon>
        <taxon>Candidatus Amoebophilus</taxon>
    </lineage>
</organism>
<dbReference type="HOGENOM" id="CLU_1375712_0_0_10"/>
<feature type="transmembrane region" description="Helical" evidence="1">
    <location>
        <begin position="136"/>
        <end position="154"/>
    </location>
</feature>
<dbReference type="RefSeq" id="WP_012472727.1">
    <property type="nucleotide sequence ID" value="NC_010830.1"/>
</dbReference>
<evidence type="ECO:0000256" key="1">
    <source>
        <dbReference type="SAM" id="Phobius"/>
    </source>
</evidence>
<dbReference type="KEGG" id="aas:Aasi_1630"/>